<sequence length="187" mass="20945">MSVKKSVLESKSDKELEEYIKKENRFVPEANILAFEILKSRGREFSEIETQRISSMISEKSKVKEIIIHPNHKKAANLIYTSAALGVINAFLSPEIFNNNFAIVVAVFTLGIITGIGYLVSKGNDWIKYVLLVLMIFGVIGIPFIILNILNNPIVGVVNIFQTILQIYAIILLFRIPSGARLQRVPA</sequence>
<keyword evidence="1" id="KW-1133">Transmembrane helix</keyword>
<keyword evidence="1" id="KW-0812">Transmembrane</keyword>
<feature type="transmembrane region" description="Helical" evidence="1">
    <location>
        <begin position="156"/>
        <end position="174"/>
    </location>
</feature>
<evidence type="ECO:0000313" key="3">
    <source>
        <dbReference type="Proteomes" id="UP000247681"/>
    </source>
</evidence>
<feature type="transmembrane region" description="Helical" evidence="1">
    <location>
        <begin position="75"/>
        <end position="94"/>
    </location>
</feature>
<dbReference type="RefSeq" id="WP_110348117.1">
    <property type="nucleotide sequence ID" value="NZ_QJHL01000005.1"/>
</dbReference>
<dbReference type="EMBL" id="QJHL01000005">
    <property type="protein sequence ID" value="PXY43574.1"/>
    <property type="molecule type" value="Genomic_DNA"/>
</dbReference>
<comment type="caution">
    <text evidence="2">The sequence shown here is derived from an EMBL/GenBank/DDBJ whole genome shotgun (WGS) entry which is preliminary data.</text>
</comment>
<reference evidence="2 3" key="1">
    <citation type="submission" date="2018-05" db="EMBL/GenBank/DDBJ databases">
        <title>Flavobacterium sp. strain IMCC34758, incomplete genome.</title>
        <authorList>
            <person name="Joung Y."/>
        </authorList>
    </citation>
    <scope>NUCLEOTIDE SEQUENCE [LARGE SCALE GENOMIC DNA]</scope>
    <source>
        <strain evidence="2 3">IMCC34758</strain>
    </source>
</reference>
<accession>A0A2V4CBQ9</accession>
<dbReference type="Proteomes" id="UP000247681">
    <property type="component" value="Unassembled WGS sequence"/>
</dbReference>
<dbReference type="AlphaFoldDB" id="A0A2V4CBQ9"/>
<feature type="transmembrane region" description="Helical" evidence="1">
    <location>
        <begin position="129"/>
        <end position="150"/>
    </location>
</feature>
<gene>
    <name evidence="2" type="ORF">DMB68_18470</name>
</gene>
<keyword evidence="1" id="KW-0472">Membrane</keyword>
<evidence type="ECO:0000256" key="1">
    <source>
        <dbReference type="SAM" id="Phobius"/>
    </source>
</evidence>
<feature type="transmembrane region" description="Helical" evidence="1">
    <location>
        <begin position="100"/>
        <end position="120"/>
    </location>
</feature>
<name>A0A2V4CBQ9_9FLAO</name>
<keyword evidence="3" id="KW-1185">Reference proteome</keyword>
<dbReference type="OrthoDB" id="1253310at2"/>
<evidence type="ECO:0000313" key="2">
    <source>
        <dbReference type="EMBL" id="PXY43574.1"/>
    </source>
</evidence>
<proteinExistence type="predicted"/>
<protein>
    <submittedName>
        <fullName evidence="2">Uncharacterized protein</fullName>
    </submittedName>
</protein>
<organism evidence="2 3">
    <name type="scientific">Flavobacterium hydrophilum</name>
    <dbReference type="NCBI Taxonomy" id="2211445"/>
    <lineage>
        <taxon>Bacteria</taxon>
        <taxon>Pseudomonadati</taxon>
        <taxon>Bacteroidota</taxon>
        <taxon>Flavobacteriia</taxon>
        <taxon>Flavobacteriales</taxon>
        <taxon>Flavobacteriaceae</taxon>
        <taxon>Flavobacterium</taxon>
    </lineage>
</organism>